<organism evidence="5 6">
    <name type="scientific">Paraglaciecola chathamensis</name>
    <dbReference type="NCBI Taxonomy" id="368405"/>
    <lineage>
        <taxon>Bacteria</taxon>
        <taxon>Pseudomonadati</taxon>
        <taxon>Pseudomonadota</taxon>
        <taxon>Gammaproteobacteria</taxon>
        <taxon>Alteromonadales</taxon>
        <taxon>Alteromonadaceae</taxon>
        <taxon>Paraglaciecola</taxon>
    </lineage>
</organism>
<sequence>MSSMVNQALDDFMARFVAFSADHCELTSIEFDPDWPSVCYQATDNSQSGDLVSWQPKVREHAADFDALNDALDIELHPSLVQFYSRYWSDNIVAKHPGGKLQILQAWNAEDFDRLQQNIVGHILMKRRLRQPETVFIALTDEEDFILSVENQTGAVMLEQVGLQPKEQISANLATFLTEIEPAVAD</sequence>
<evidence type="ECO:0000313" key="6">
    <source>
        <dbReference type="Proteomes" id="UP000622604"/>
    </source>
</evidence>
<evidence type="ECO:0000256" key="2">
    <source>
        <dbReference type="ARBA" id="ARBA00022519"/>
    </source>
</evidence>
<evidence type="ECO:0000313" key="5">
    <source>
        <dbReference type="EMBL" id="GGZ57323.1"/>
    </source>
</evidence>
<dbReference type="Proteomes" id="UP000622604">
    <property type="component" value="Unassembled WGS sequence"/>
</dbReference>
<dbReference type="Pfam" id="PF07348">
    <property type="entry name" value="Syd"/>
    <property type="match status" value="1"/>
</dbReference>
<dbReference type="NCBIfam" id="NF003439">
    <property type="entry name" value="PRK04968.1"/>
    <property type="match status" value="1"/>
</dbReference>
<accession>A0A8H9IB77</accession>
<dbReference type="AlphaFoldDB" id="A0A8H9IB77"/>
<keyword evidence="1 4" id="KW-1003">Cell membrane</keyword>
<name>A0A8H9IB77_9ALTE</name>
<dbReference type="EMBL" id="BMZC01000003">
    <property type="protein sequence ID" value="GGZ57323.1"/>
    <property type="molecule type" value="Genomic_DNA"/>
</dbReference>
<protein>
    <recommendedName>
        <fullName evidence="4">Protein Syd</fullName>
    </recommendedName>
</protein>
<comment type="caution">
    <text evidence="5">The sequence shown here is derived from an EMBL/GenBank/DDBJ whole genome shotgun (WGS) entry which is preliminary data.</text>
</comment>
<proteinExistence type="inferred from homology"/>
<dbReference type="InterPro" id="IPR038228">
    <property type="entry name" value="Syd_sf"/>
</dbReference>
<keyword evidence="3 4" id="KW-0472">Membrane</keyword>
<comment type="function">
    <text evidence="4">Interacts with the SecY protein in vivo. May bind preferentially to an uncomplexed state of SecY, thus functioning either as a chelating agent for excess SecY in the cell or as a regulatory factor that negatively controls the translocase function.</text>
</comment>
<dbReference type="GO" id="GO:0009898">
    <property type="term" value="C:cytoplasmic side of plasma membrane"/>
    <property type="evidence" value="ECO:0007669"/>
    <property type="project" value="InterPro"/>
</dbReference>
<gene>
    <name evidence="4" type="primary">syd</name>
    <name evidence="5" type="ORF">GCM10011274_14440</name>
</gene>
<reference evidence="5 6" key="1">
    <citation type="journal article" date="2014" name="Int. J. Syst. Evol. Microbiol.">
        <title>Complete genome sequence of Corynebacterium casei LMG S-19264T (=DSM 44701T), isolated from a smear-ripened cheese.</title>
        <authorList>
            <consortium name="US DOE Joint Genome Institute (JGI-PGF)"/>
            <person name="Walter F."/>
            <person name="Albersmeier A."/>
            <person name="Kalinowski J."/>
            <person name="Ruckert C."/>
        </authorList>
    </citation>
    <scope>NUCLEOTIDE SEQUENCE [LARGE SCALE GENOMIC DNA]</scope>
    <source>
        <strain evidence="5 6">KCTC 32337</strain>
    </source>
</reference>
<comment type="subcellular location">
    <subcellularLocation>
        <location evidence="4">Cell inner membrane</location>
        <topology evidence="4">Peripheral membrane protein</topology>
        <orientation evidence="4">Cytoplasmic side</orientation>
    </subcellularLocation>
    <text evidence="4">Loosely associated with the cytoplasmic side of the inner membrane, probably via SecY.</text>
</comment>
<dbReference type="RefSeq" id="WP_013753162.1">
    <property type="nucleotide sequence ID" value="NZ_BMZC01000003.1"/>
</dbReference>
<dbReference type="HAMAP" id="MF_01104">
    <property type="entry name" value="Syd"/>
    <property type="match status" value="1"/>
</dbReference>
<dbReference type="InterPro" id="IPR009948">
    <property type="entry name" value="Syd"/>
</dbReference>
<evidence type="ECO:0000256" key="3">
    <source>
        <dbReference type="ARBA" id="ARBA00023136"/>
    </source>
</evidence>
<dbReference type="CDD" id="cd16323">
    <property type="entry name" value="Syd"/>
    <property type="match status" value="1"/>
</dbReference>
<dbReference type="Gene3D" id="3.40.1580.20">
    <property type="entry name" value="Syd protein"/>
    <property type="match status" value="1"/>
</dbReference>
<keyword evidence="2 4" id="KW-0997">Cell inner membrane</keyword>
<evidence type="ECO:0000256" key="4">
    <source>
        <dbReference type="HAMAP-Rule" id="MF_01104"/>
    </source>
</evidence>
<evidence type="ECO:0000256" key="1">
    <source>
        <dbReference type="ARBA" id="ARBA00022475"/>
    </source>
</evidence>
<comment type="similarity">
    <text evidence="4">Belongs to the Syd family.</text>
</comment>